<dbReference type="Proteomes" id="UP000516134">
    <property type="component" value="Chromosome"/>
</dbReference>
<evidence type="ECO:0000313" key="8">
    <source>
        <dbReference type="EMBL" id="QNP42497.1"/>
    </source>
</evidence>
<feature type="region of interest" description="Disordered" evidence="6">
    <location>
        <begin position="227"/>
        <end position="253"/>
    </location>
</feature>
<dbReference type="Gene3D" id="3.30.70.580">
    <property type="entry name" value="Pseudouridine synthase I, catalytic domain, N-terminal subdomain"/>
    <property type="match status" value="1"/>
</dbReference>
<evidence type="ECO:0000256" key="2">
    <source>
        <dbReference type="ARBA" id="ARBA00022694"/>
    </source>
</evidence>
<evidence type="ECO:0000259" key="7">
    <source>
        <dbReference type="Pfam" id="PF01416"/>
    </source>
</evidence>
<comment type="function">
    <text evidence="4">Formation of pseudouridine at positions 38, 39 and 40 in the anticodon stem and loop of transfer RNAs.</text>
</comment>
<dbReference type="GO" id="GO:0160147">
    <property type="term" value="F:tRNA pseudouridine(38-40) synthase activity"/>
    <property type="evidence" value="ECO:0007669"/>
    <property type="project" value="UniProtKB-EC"/>
</dbReference>
<evidence type="ECO:0000256" key="1">
    <source>
        <dbReference type="ARBA" id="ARBA00009375"/>
    </source>
</evidence>
<evidence type="ECO:0000256" key="3">
    <source>
        <dbReference type="ARBA" id="ARBA00023235"/>
    </source>
</evidence>
<dbReference type="InterPro" id="IPR020094">
    <property type="entry name" value="TruA/RsuA/RluB/E/F_N"/>
</dbReference>
<evidence type="ECO:0000256" key="4">
    <source>
        <dbReference type="HAMAP-Rule" id="MF_00171"/>
    </source>
</evidence>
<dbReference type="EMBL" id="CP060780">
    <property type="protein sequence ID" value="QNP42497.1"/>
    <property type="molecule type" value="Genomic_DNA"/>
</dbReference>
<feature type="compositionally biased region" description="Polar residues" evidence="6">
    <location>
        <begin position="238"/>
        <end position="253"/>
    </location>
</feature>
<comment type="similarity">
    <text evidence="1 4 5">Belongs to the tRNA pseudouridine synthase TruA family.</text>
</comment>
<feature type="active site" description="Nucleophile" evidence="4">
    <location>
        <position position="52"/>
    </location>
</feature>
<dbReference type="InterPro" id="IPR020097">
    <property type="entry name" value="PsdUridine_synth_TruA_a/b_dom"/>
</dbReference>
<dbReference type="CDD" id="cd02570">
    <property type="entry name" value="PseudoU_synth_EcTruA"/>
    <property type="match status" value="1"/>
</dbReference>
<accession>A0ABX6SY27</accession>
<dbReference type="PANTHER" id="PTHR11142:SF0">
    <property type="entry name" value="TRNA PSEUDOURIDINE SYNTHASE-LIKE 1"/>
    <property type="match status" value="1"/>
</dbReference>
<keyword evidence="3 4" id="KW-0413">Isomerase</keyword>
<name>A0ABX6SY27_9SPHN</name>
<feature type="binding site" evidence="4">
    <location>
        <position position="111"/>
    </location>
    <ligand>
        <name>substrate</name>
    </ligand>
</feature>
<keyword evidence="2 4" id="KW-0819">tRNA processing</keyword>
<gene>
    <name evidence="4 8" type="primary">truA</name>
    <name evidence="8" type="ORF">H9L15_09480</name>
</gene>
<dbReference type="NCBIfam" id="TIGR00071">
    <property type="entry name" value="hisT_truA"/>
    <property type="match status" value="1"/>
</dbReference>
<comment type="catalytic activity">
    <reaction evidence="4 5">
        <text>uridine(38/39/40) in tRNA = pseudouridine(38/39/40) in tRNA</text>
        <dbReference type="Rhea" id="RHEA:22376"/>
        <dbReference type="Rhea" id="RHEA-COMP:10085"/>
        <dbReference type="Rhea" id="RHEA-COMP:10087"/>
        <dbReference type="ChEBI" id="CHEBI:65314"/>
        <dbReference type="ChEBI" id="CHEBI:65315"/>
        <dbReference type="EC" id="5.4.99.12"/>
    </reaction>
</comment>
<dbReference type="EC" id="5.4.99.12" evidence="4"/>
<evidence type="ECO:0000313" key="9">
    <source>
        <dbReference type="Proteomes" id="UP000516134"/>
    </source>
</evidence>
<evidence type="ECO:0000256" key="5">
    <source>
        <dbReference type="RuleBase" id="RU003792"/>
    </source>
</evidence>
<sequence length="271" mass="30003">MTRWKLTVEYDGQPFMGWQRQDHGPSVQQSLEEAIQSMTGELTAVHAAGRTDAGVHALAMAAHVDIEKPLTEHRLREGINALIRPHPISVIAVEDVADDWHARFSCLGRKYLYRILNRRAPPALDRGRVWHIAVPLDAEAMAEGAAFLIGRHDFTTFRSAHCQSDSPVKTLDHLTVARTGEEIHIEAAARSFLHHQVRSMVGCLALVGRGQWQPSDVKRALEARDRAELGLNAPPDGSISSKPSTARSETQTRISLARCWPRKSCGLAVKP</sequence>
<comment type="subunit">
    <text evidence="4">Homodimer.</text>
</comment>
<dbReference type="HAMAP" id="MF_00171">
    <property type="entry name" value="TruA"/>
    <property type="match status" value="1"/>
</dbReference>
<dbReference type="PIRSF" id="PIRSF001430">
    <property type="entry name" value="tRNA_psdUrid_synth"/>
    <property type="match status" value="1"/>
</dbReference>
<reference evidence="8 9" key="1">
    <citation type="submission" date="2020-08" db="EMBL/GenBank/DDBJ databases">
        <title>Genome sequence of Sphingomonas daechungensis KACC 18115T.</title>
        <authorList>
            <person name="Hyun D.-W."/>
            <person name="Bae J.-W."/>
        </authorList>
    </citation>
    <scope>NUCLEOTIDE SEQUENCE [LARGE SCALE GENOMIC DNA]</scope>
    <source>
        <strain evidence="8 9">KACC 18115</strain>
    </source>
</reference>
<dbReference type="InterPro" id="IPR020095">
    <property type="entry name" value="PsdUridine_synth_TruA_C"/>
</dbReference>
<dbReference type="SUPFAM" id="SSF55120">
    <property type="entry name" value="Pseudouridine synthase"/>
    <property type="match status" value="1"/>
</dbReference>
<dbReference type="Pfam" id="PF01416">
    <property type="entry name" value="PseudoU_synth_1"/>
    <property type="match status" value="2"/>
</dbReference>
<protein>
    <recommendedName>
        <fullName evidence="4">tRNA pseudouridine synthase A</fullName>
        <ecNumber evidence="4">5.4.99.12</ecNumber>
    </recommendedName>
    <alternativeName>
        <fullName evidence="4">tRNA pseudouridine(38-40) synthase</fullName>
    </alternativeName>
    <alternativeName>
        <fullName evidence="4">tRNA pseudouridylate synthase I</fullName>
    </alternativeName>
    <alternativeName>
        <fullName evidence="4">tRNA-uridine isomerase I</fullName>
    </alternativeName>
</protein>
<dbReference type="InterPro" id="IPR020103">
    <property type="entry name" value="PsdUridine_synth_cat_dom_sf"/>
</dbReference>
<proteinExistence type="inferred from homology"/>
<comment type="caution">
    <text evidence="4">Lacks conserved residue(s) required for the propagation of feature annotation.</text>
</comment>
<feature type="domain" description="Pseudouridine synthase I TruA alpha/beta" evidence="7">
    <location>
        <begin position="8"/>
        <end position="104"/>
    </location>
</feature>
<keyword evidence="9" id="KW-1185">Reference proteome</keyword>
<feature type="domain" description="Pseudouridine synthase I TruA alpha/beta" evidence="7">
    <location>
        <begin position="147"/>
        <end position="239"/>
    </location>
</feature>
<dbReference type="InterPro" id="IPR001406">
    <property type="entry name" value="PsdUridine_synth_TruA"/>
</dbReference>
<dbReference type="PANTHER" id="PTHR11142">
    <property type="entry name" value="PSEUDOURIDYLATE SYNTHASE"/>
    <property type="match status" value="1"/>
</dbReference>
<dbReference type="Gene3D" id="3.30.70.660">
    <property type="entry name" value="Pseudouridine synthase I, catalytic domain, C-terminal subdomain"/>
    <property type="match status" value="1"/>
</dbReference>
<organism evidence="8 9">
    <name type="scientific">Sphingomonas daechungensis</name>
    <dbReference type="NCBI Taxonomy" id="1176646"/>
    <lineage>
        <taxon>Bacteria</taxon>
        <taxon>Pseudomonadati</taxon>
        <taxon>Pseudomonadota</taxon>
        <taxon>Alphaproteobacteria</taxon>
        <taxon>Sphingomonadales</taxon>
        <taxon>Sphingomonadaceae</taxon>
        <taxon>Sphingomonas</taxon>
    </lineage>
</organism>
<evidence type="ECO:0000256" key="6">
    <source>
        <dbReference type="SAM" id="MobiDB-lite"/>
    </source>
</evidence>